<dbReference type="PANTHER" id="PTHR10285">
    <property type="entry name" value="URIDINE KINASE"/>
    <property type="match status" value="1"/>
</dbReference>
<dbReference type="Proteomes" id="UP000807504">
    <property type="component" value="Unassembled WGS sequence"/>
</dbReference>
<gene>
    <name evidence="1" type="ORF">HNY73_003695</name>
</gene>
<dbReference type="EMBL" id="JABXBU010000003">
    <property type="protein sequence ID" value="KAF8792046.1"/>
    <property type="molecule type" value="Genomic_DNA"/>
</dbReference>
<keyword evidence="1" id="KW-0418">Kinase</keyword>
<reference evidence="1" key="2">
    <citation type="submission" date="2020-06" db="EMBL/GenBank/DDBJ databases">
        <authorList>
            <person name="Sheffer M."/>
        </authorList>
    </citation>
    <scope>NUCLEOTIDE SEQUENCE</scope>
</reference>
<name>A0A8T0FMB1_ARGBR</name>
<reference evidence="1" key="1">
    <citation type="journal article" date="2020" name="bioRxiv">
        <title>Chromosome-level reference genome of the European wasp spider Argiope bruennichi: a resource for studies on range expansion and evolutionary adaptation.</title>
        <authorList>
            <person name="Sheffer M.M."/>
            <person name="Hoppe A."/>
            <person name="Krehenwinkel H."/>
            <person name="Uhl G."/>
            <person name="Kuss A.W."/>
            <person name="Jensen L."/>
            <person name="Jensen C."/>
            <person name="Gillespie R.G."/>
            <person name="Hoff K.J."/>
            <person name="Prost S."/>
        </authorList>
    </citation>
    <scope>NUCLEOTIDE SEQUENCE</scope>
</reference>
<evidence type="ECO:0000313" key="2">
    <source>
        <dbReference type="Proteomes" id="UP000807504"/>
    </source>
</evidence>
<protein>
    <submittedName>
        <fullName evidence="1">Nicotinamide riboside kinase 1 like protein</fullName>
    </submittedName>
</protein>
<evidence type="ECO:0000313" key="1">
    <source>
        <dbReference type="EMBL" id="KAF8792046.1"/>
    </source>
</evidence>
<dbReference type="Gene3D" id="3.40.50.300">
    <property type="entry name" value="P-loop containing nucleotide triphosphate hydrolases"/>
    <property type="match status" value="1"/>
</dbReference>
<proteinExistence type="predicted"/>
<keyword evidence="1" id="KW-0808">Transferase</keyword>
<organism evidence="1 2">
    <name type="scientific">Argiope bruennichi</name>
    <name type="common">Wasp spider</name>
    <name type="synonym">Aranea bruennichi</name>
    <dbReference type="NCBI Taxonomy" id="94029"/>
    <lineage>
        <taxon>Eukaryota</taxon>
        <taxon>Metazoa</taxon>
        <taxon>Ecdysozoa</taxon>
        <taxon>Arthropoda</taxon>
        <taxon>Chelicerata</taxon>
        <taxon>Arachnida</taxon>
        <taxon>Araneae</taxon>
        <taxon>Araneomorphae</taxon>
        <taxon>Entelegynae</taxon>
        <taxon>Araneoidea</taxon>
        <taxon>Araneidae</taxon>
        <taxon>Argiope</taxon>
    </lineage>
</organism>
<dbReference type="GO" id="GO:0016301">
    <property type="term" value="F:kinase activity"/>
    <property type="evidence" value="ECO:0007669"/>
    <property type="project" value="UniProtKB-KW"/>
</dbReference>
<sequence>MSLDMKIQGQTSEMDSKWTLIGISGCTNGGKTTLASALANHFPGSIVVNQDKFFRSDDSKEHIIIPELNHKNWERLEAVDWDAMMADLEKTIHSKPPNKNSLLIVEGHIIFNHPKLRNIFDKRYFLTLDREECIRRRIQRVYDPPDIPGYFDMCVWPMYLLNLQDVQENCSGVKYFDGNSRKEEILECVLSDIQSIMSEK</sequence>
<dbReference type="InterPro" id="IPR027417">
    <property type="entry name" value="P-loop_NTPase"/>
</dbReference>
<dbReference type="AlphaFoldDB" id="A0A8T0FMB1"/>
<dbReference type="Pfam" id="PF13238">
    <property type="entry name" value="AAA_18"/>
    <property type="match status" value="1"/>
</dbReference>
<accession>A0A8T0FMB1</accession>
<keyword evidence="2" id="KW-1185">Reference proteome</keyword>
<dbReference type="SUPFAM" id="SSF52540">
    <property type="entry name" value="P-loop containing nucleoside triphosphate hydrolases"/>
    <property type="match status" value="1"/>
</dbReference>
<comment type="caution">
    <text evidence="1">The sequence shown here is derived from an EMBL/GenBank/DDBJ whole genome shotgun (WGS) entry which is preliminary data.</text>
</comment>